<evidence type="ECO:0000256" key="2">
    <source>
        <dbReference type="ARBA" id="ARBA00022475"/>
    </source>
</evidence>
<feature type="transmembrane region" description="Helical" evidence="6">
    <location>
        <begin position="130"/>
        <end position="151"/>
    </location>
</feature>
<sequence>MKLLKISSTENSNYKKYLKKHPSFNSNVKKVYKKSSFINNINWPPLIKINIYEIVTKFIIKIIFFILTPSNILNNNNKTKEVINRAYSQFTSKTFSFIPSSSSMYFIVSFAPIVIVSFLMLIWSGNYSIYLLESIISWVVPGISDMFQYLAEDGLNLVLGNTTGITATFLLLISCLWFASSGYGRLVASENMIYKHKYVGTWIGNRLKGLLIVFGISLYLALFTIVHFHVAKALNFLVLNSSGFYILDNSTFNFAQYFFNSISALVFLLIGFYLLLKFTPSFKLKFEGLKNGVAVATVPSWILVCVFGSFAKLSNFGKYGPLGIFMFLSILVSWLTYFCYLGILINASYFKTYISERTMQKKAIFKF</sequence>
<dbReference type="Proteomes" id="UP001344817">
    <property type="component" value="Unassembled WGS sequence"/>
</dbReference>
<dbReference type="EMBL" id="JAZDWZ010000007">
    <property type="protein sequence ID" value="MEE3928438.1"/>
    <property type="molecule type" value="Genomic_DNA"/>
</dbReference>
<keyword evidence="4 6" id="KW-1133">Transmembrane helix</keyword>
<evidence type="ECO:0000256" key="4">
    <source>
        <dbReference type="ARBA" id="ARBA00022989"/>
    </source>
</evidence>
<evidence type="ECO:0000256" key="1">
    <source>
        <dbReference type="ARBA" id="ARBA00004651"/>
    </source>
</evidence>
<feature type="transmembrane region" description="Helical" evidence="6">
    <location>
        <begin position="49"/>
        <end position="67"/>
    </location>
</feature>
<comment type="subcellular location">
    <subcellularLocation>
        <location evidence="1">Cell membrane</location>
        <topology evidence="1">Multi-pass membrane protein</topology>
    </subcellularLocation>
</comment>
<evidence type="ECO:0000313" key="7">
    <source>
        <dbReference type="EMBL" id="MEE3928438.1"/>
    </source>
</evidence>
<evidence type="ECO:0000313" key="8">
    <source>
        <dbReference type="Proteomes" id="UP001344817"/>
    </source>
</evidence>
<dbReference type="InterPro" id="IPR017039">
    <property type="entry name" value="Virul_fac_BrkB"/>
</dbReference>
<evidence type="ECO:0000256" key="5">
    <source>
        <dbReference type="ARBA" id="ARBA00023136"/>
    </source>
</evidence>
<feature type="transmembrane region" description="Helical" evidence="6">
    <location>
        <begin position="288"/>
        <end position="310"/>
    </location>
</feature>
<proteinExistence type="predicted"/>
<feature type="transmembrane region" description="Helical" evidence="6">
    <location>
        <begin position="322"/>
        <end position="350"/>
    </location>
</feature>
<feature type="transmembrane region" description="Helical" evidence="6">
    <location>
        <begin position="254"/>
        <end position="276"/>
    </location>
</feature>
<protein>
    <submittedName>
        <fullName evidence="7">YhjD/YihY/BrkB family envelope integrity protein</fullName>
    </submittedName>
</protein>
<dbReference type="Pfam" id="PF03631">
    <property type="entry name" value="Virul_fac_BrkB"/>
    <property type="match status" value="1"/>
</dbReference>
<gene>
    <name evidence="7" type="ORF">V2E24_02500</name>
</gene>
<organism evidence="7 8">
    <name type="scientific">Mycoplasmopsis ciconiae</name>
    <dbReference type="NCBI Taxonomy" id="561067"/>
    <lineage>
        <taxon>Bacteria</taxon>
        <taxon>Bacillati</taxon>
        <taxon>Mycoplasmatota</taxon>
        <taxon>Mycoplasmoidales</taxon>
        <taxon>Metamycoplasmataceae</taxon>
        <taxon>Mycoplasmopsis</taxon>
    </lineage>
</organism>
<feature type="transmembrane region" description="Helical" evidence="6">
    <location>
        <begin position="104"/>
        <end position="123"/>
    </location>
</feature>
<keyword evidence="5 6" id="KW-0472">Membrane</keyword>
<feature type="transmembrane region" description="Helical" evidence="6">
    <location>
        <begin position="209"/>
        <end position="234"/>
    </location>
</feature>
<reference evidence="7" key="1">
    <citation type="submission" date="2024-01" db="EMBL/GenBank/DDBJ databases">
        <title>Genome sequence of Mycoplasma ciconiae type strain DSM 25251.</title>
        <authorList>
            <person name="Spergser J."/>
        </authorList>
    </citation>
    <scope>NUCLEOTIDE SEQUENCE [LARGE SCALE GENOMIC DNA]</scope>
    <source>
        <strain evidence="7">DSM 25251</strain>
    </source>
</reference>
<keyword evidence="3 6" id="KW-0812">Transmembrane</keyword>
<keyword evidence="8" id="KW-1185">Reference proteome</keyword>
<feature type="transmembrane region" description="Helical" evidence="6">
    <location>
        <begin position="163"/>
        <end position="188"/>
    </location>
</feature>
<comment type="caution">
    <text evidence="7">The sequence shown here is derived from an EMBL/GenBank/DDBJ whole genome shotgun (WGS) entry which is preliminary data.</text>
</comment>
<name>A0ABU7MMN2_9BACT</name>
<accession>A0ABU7MMN2</accession>
<dbReference type="RefSeq" id="WP_330500850.1">
    <property type="nucleotide sequence ID" value="NZ_JAZDWZ010000007.1"/>
</dbReference>
<keyword evidence="2" id="KW-1003">Cell membrane</keyword>
<evidence type="ECO:0000256" key="3">
    <source>
        <dbReference type="ARBA" id="ARBA00022692"/>
    </source>
</evidence>
<evidence type="ECO:0000256" key="6">
    <source>
        <dbReference type="SAM" id="Phobius"/>
    </source>
</evidence>